<gene>
    <name evidence="5" type="ORF">KI387_038907</name>
</gene>
<dbReference type="InterPro" id="IPR012677">
    <property type="entry name" value="Nucleotide-bd_a/b_plait_sf"/>
</dbReference>
<feature type="non-terminal residue" evidence="5">
    <location>
        <position position="183"/>
    </location>
</feature>
<feature type="region of interest" description="Disordered" evidence="3">
    <location>
        <begin position="1"/>
        <end position="113"/>
    </location>
</feature>
<sequence>MLSSPGRHRSPTLKHRSPVSRHVSSSPKRRYSPQEVRRKHDRSRSPVGRRRVSPGYGRGYRGRSRSRGRYSPRNRFSPRRRTPPRYRPRQRSPRRRPWSPPPNRNTGLGKPGNNLFIAGFSFDTTEGDLERKFSRYGNVTDVRVVRDKRSGDSRGFGFLTLERDEDADAAIRALDQTEWNGRI</sequence>
<dbReference type="InterPro" id="IPR052462">
    <property type="entry name" value="SLIRP/GR-RBP-like"/>
</dbReference>
<dbReference type="SMART" id="SM00360">
    <property type="entry name" value="RRM"/>
    <property type="match status" value="1"/>
</dbReference>
<evidence type="ECO:0000259" key="4">
    <source>
        <dbReference type="PROSITE" id="PS50102"/>
    </source>
</evidence>
<organism evidence="5 6">
    <name type="scientific">Taxus chinensis</name>
    <name type="common">Chinese yew</name>
    <name type="synonym">Taxus wallichiana var. chinensis</name>
    <dbReference type="NCBI Taxonomy" id="29808"/>
    <lineage>
        <taxon>Eukaryota</taxon>
        <taxon>Viridiplantae</taxon>
        <taxon>Streptophyta</taxon>
        <taxon>Embryophyta</taxon>
        <taxon>Tracheophyta</taxon>
        <taxon>Spermatophyta</taxon>
        <taxon>Pinopsida</taxon>
        <taxon>Pinidae</taxon>
        <taxon>Conifers II</taxon>
        <taxon>Cupressales</taxon>
        <taxon>Taxaceae</taxon>
        <taxon>Taxus</taxon>
    </lineage>
</organism>
<accession>A0AA38CER0</accession>
<dbReference type="PROSITE" id="PS50102">
    <property type="entry name" value="RRM"/>
    <property type="match status" value="1"/>
</dbReference>
<feature type="compositionally biased region" description="Basic residues" evidence="3">
    <location>
        <begin position="60"/>
        <end position="97"/>
    </location>
</feature>
<name>A0AA38CER0_TAXCH</name>
<evidence type="ECO:0000256" key="1">
    <source>
        <dbReference type="ARBA" id="ARBA00022884"/>
    </source>
</evidence>
<dbReference type="AlphaFoldDB" id="A0AA38CER0"/>
<feature type="compositionally biased region" description="Basic residues" evidence="3">
    <location>
        <begin position="27"/>
        <end position="52"/>
    </location>
</feature>
<feature type="compositionally biased region" description="Basic residues" evidence="3">
    <location>
        <begin position="1"/>
        <end position="19"/>
    </location>
</feature>
<dbReference type="Proteomes" id="UP000824469">
    <property type="component" value="Unassembled WGS sequence"/>
</dbReference>
<dbReference type="GO" id="GO:0003723">
    <property type="term" value="F:RNA binding"/>
    <property type="evidence" value="ECO:0007669"/>
    <property type="project" value="UniProtKB-UniRule"/>
</dbReference>
<dbReference type="OMA" id="CRCIGIF"/>
<keyword evidence="1 2" id="KW-0694">RNA-binding</keyword>
<reference evidence="5 6" key="1">
    <citation type="journal article" date="2021" name="Nat. Plants">
        <title>The Taxus genome provides insights into paclitaxel biosynthesis.</title>
        <authorList>
            <person name="Xiong X."/>
            <person name="Gou J."/>
            <person name="Liao Q."/>
            <person name="Li Y."/>
            <person name="Zhou Q."/>
            <person name="Bi G."/>
            <person name="Li C."/>
            <person name="Du R."/>
            <person name="Wang X."/>
            <person name="Sun T."/>
            <person name="Guo L."/>
            <person name="Liang H."/>
            <person name="Lu P."/>
            <person name="Wu Y."/>
            <person name="Zhang Z."/>
            <person name="Ro D.K."/>
            <person name="Shang Y."/>
            <person name="Huang S."/>
            <person name="Yan J."/>
        </authorList>
    </citation>
    <scope>NUCLEOTIDE SEQUENCE [LARGE SCALE GENOMIC DNA]</scope>
    <source>
        <strain evidence="5">Ta-2019</strain>
    </source>
</reference>
<dbReference type="Pfam" id="PF00076">
    <property type="entry name" value="RRM_1"/>
    <property type="match status" value="1"/>
</dbReference>
<evidence type="ECO:0000256" key="3">
    <source>
        <dbReference type="SAM" id="MobiDB-lite"/>
    </source>
</evidence>
<dbReference type="SUPFAM" id="SSF54928">
    <property type="entry name" value="RNA-binding domain, RBD"/>
    <property type="match status" value="1"/>
</dbReference>
<evidence type="ECO:0000313" key="6">
    <source>
        <dbReference type="Proteomes" id="UP000824469"/>
    </source>
</evidence>
<feature type="domain" description="RRM" evidence="4">
    <location>
        <begin position="113"/>
        <end position="183"/>
    </location>
</feature>
<dbReference type="Gene3D" id="3.30.70.330">
    <property type="match status" value="1"/>
</dbReference>
<dbReference type="PANTHER" id="PTHR48027">
    <property type="entry name" value="HETEROGENEOUS NUCLEAR RIBONUCLEOPROTEIN 87F-RELATED"/>
    <property type="match status" value="1"/>
</dbReference>
<evidence type="ECO:0000256" key="2">
    <source>
        <dbReference type="PROSITE-ProRule" id="PRU00176"/>
    </source>
</evidence>
<dbReference type="EMBL" id="JAHRHJ020000011">
    <property type="protein sequence ID" value="KAH9295319.1"/>
    <property type="molecule type" value="Genomic_DNA"/>
</dbReference>
<dbReference type="InterPro" id="IPR000504">
    <property type="entry name" value="RRM_dom"/>
</dbReference>
<proteinExistence type="predicted"/>
<evidence type="ECO:0000313" key="5">
    <source>
        <dbReference type="EMBL" id="KAH9295319.1"/>
    </source>
</evidence>
<comment type="caution">
    <text evidence="5">The sequence shown here is derived from an EMBL/GenBank/DDBJ whole genome shotgun (WGS) entry which is preliminary data.</text>
</comment>
<keyword evidence="6" id="KW-1185">Reference proteome</keyword>
<dbReference type="InterPro" id="IPR035979">
    <property type="entry name" value="RBD_domain_sf"/>
</dbReference>
<protein>
    <recommendedName>
        <fullName evidence="4">RRM domain-containing protein</fullName>
    </recommendedName>
</protein>